<protein>
    <recommendedName>
        <fullName evidence="4">Prepilin-type N-terminal cleavage/methylation domain-containing protein</fullName>
    </recommendedName>
</protein>
<feature type="transmembrane region" description="Helical" evidence="1">
    <location>
        <begin position="6"/>
        <end position="29"/>
    </location>
</feature>
<dbReference type="PROSITE" id="PS00409">
    <property type="entry name" value="PROKAR_NTER_METHYL"/>
    <property type="match status" value="1"/>
</dbReference>
<dbReference type="AlphaFoldDB" id="A0A2H0N2T0"/>
<name>A0A2H0N2T0_9BACT</name>
<reference evidence="2 3" key="1">
    <citation type="submission" date="2017-09" db="EMBL/GenBank/DDBJ databases">
        <title>Depth-based differentiation of microbial function through sediment-hosted aquifers and enrichment of novel symbionts in the deep terrestrial subsurface.</title>
        <authorList>
            <person name="Probst A.J."/>
            <person name="Ladd B."/>
            <person name="Jarett J.K."/>
            <person name="Geller-Mcgrath D.E."/>
            <person name="Sieber C.M."/>
            <person name="Emerson J.B."/>
            <person name="Anantharaman K."/>
            <person name="Thomas B.C."/>
            <person name="Malmstrom R."/>
            <person name="Stieglmeier M."/>
            <person name="Klingl A."/>
            <person name="Woyke T."/>
            <person name="Ryan C.M."/>
            <person name="Banfield J.F."/>
        </authorList>
    </citation>
    <scope>NUCLEOTIDE SEQUENCE [LARGE SCALE GENOMIC DNA]</scope>
    <source>
        <strain evidence="2">CG11_big_fil_rev_8_21_14_0_20_43_7</strain>
    </source>
</reference>
<evidence type="ECO:0000313" key="3">
    <source>
        <dbReference type="Proteomes" id="UP000229782"/>
    </source>
</evidence>
<dbReference type="Proteomes" id="UP000229782">
    <property type="component" value="Unassembled WGS sequence"/>
</dbReference>
<gene>
    <name evidence="2" type="ORF">COV60_01485</name>
</gene>
<comment type="caution">
    <text evidence="2">The sequence shown here is derived from an EMBL/GenBank/DDBJ whole genome shotgun (WGS) entry which is preliminary data.</text>
</comment>
<evidence type="ECO:0008006" key="4">
    <source>
        <dbReference type="Google" id="ProtNLM"/>
    </source>
</evidence>
<dbReference type="Pfam" id="PF07963">
    <property type="entry name" value="N_methyl"/>
    <property type="match status" value="1"/>
</dbReference>
<evidence type="ECO:0000313" key="2">
    <source>
        <dbReference type="EMBL" id="PIR03217.1"/>
    </source>
</evidence>
<accession>A0A2H0N2T0</accession>
<dbReference type="EMBL" id="PCWM01000029">
    <property type="protein sequence ID" value="PIR03217.1"/>
    <property type="molecule type" value="Genomic_DNA"/>
</dbReference>
<evidence type="ECO:0000256" key="1">
    <source>
        <dbReference type="SAM" id="Phobius"/>
    </source>
</evidence>
<dbReference type="InterPro" id="IPR012902">
    <property type="entry name" value="N_methyl_site"/>
</dbReference>
<feature type="non-terminal residue" evidence="2">
    <location>
        <position position="167"/>
    </location>
</feature>
<keyword evidence="1" id="KW-0472">Membrane</keyword>
<dbReference type="NCBIfam" id="TIGR02532">
    <property type="entry name" value="IV_pilin_GFxxxE"/>
    <property type="match status" value="1"/>
</dbReference>
<sequence>MNGGFTLIEVLVALGMFALISVAVSWIVITSLRSNDIIWEQLKTQNDGRAVLEQFVDEVRRAEESSVGGYPIADATSSTVTFFANIDEDIGRERVRIFLDGTDVKKGVIQPSGNPLGYDAEEAIVTIATDVVNGLKGVPLFVYYDETYPVTSTPLTVPDQLTDIRAV</sequence>
<organism evidence="2 3">
    <name type="scientific">Candidatus Magasanikbacteria bacterium CG11_big_fil_rev_8_21_14_0_20_43_7</name>
    <dbReference type="NCBI Taxonomy" id="1974654"/>
    <lineage>
        <taxon>Bacteria</taxon>
        <taxon>Candidatus Magasanikiibacteriota</taxon>
    </lineage>
</organism>
<keyword evidence="1" id="KW-1133">Transmembrane helix</keyword>
<proteinExistence type="predicted"/>
<keyword evidence="1" id="KW-0812">Transmembrane</keyword>